<dbReference type="SMART" id="SM01180">
    <property type="entry name" value="DWNN"/>
    <property type="match status" value="1"/>
</dbReference>
<dbReference type="GO" id="GO:0003676">
    <property type="term" value="F:nucleic acid binding"/>
    <property type="evidence" value="ECO:0007669"/>
    <property type="project" value="InterPro"/>
</dbReference>
<dbReference type="GO" id="GO:0006511">
    <property type="term" value="P:ubiquitin-dependent protein catabolic process"/>
    <property type="evidence" value="ECO:0007669"/>
    <property type="project" value="TreeGrafter"/>
</dbReference>
<dbReference type="PANTHER" id="PTHR15439">
    <property type="entry name" value="RETINOBLASTOMA-BINDING PROTEIN 6"/>
    <property type="match status" value="1"/>
</dbReference>
<dbReference type="InterPro" id="IPR001878">
    <property type="entry name" value="Znf_CCHC"/>
</dbReference>
<gene>
    <name evidence="10" type="ORF">M6B38_141855</name>
</gene>
<accession>A0AAX6FBC6</accession>
<feature type="domain" description="CCHC-type" evidence="8">
    <location>
        <begin position="214"/>
        <end position="228"/>
    </location>
</feature>
<feature type="region of interest" description="Disordered" evidence="7">
    <location>
        <begin position="421"/>
        <end position="461"/>
    </location>
</feature>
<evidence type="ECO:0000313" key="11">
    <source>
        <dbReference type="Proteomes" id="UP001140949"/>
    </source>
</evidence>
<dbReference type="Pfam" id="PF13696">
    <property type="entry name" value="zf-CCHC_2"/>
    <property type="match status" value="1"/>
</dbReference>
<dbReference type="EMBL" id="JANAVB010030220">
    <property type="protein sequence ID" value="KAJ6813519.1"/>
    <property type="molecule type" value="Genomic_DNA"/>
</dbReference>
<dbReference type="CDD" id="cd16620">
    <property type="entry name" value="vRING-HC-C4C4_RBBP6"/>
    <property type="match status" value="1"/>
</dbReference>
<keyword evidence="3 6" id="KW-0863">Zinc-finger</keyword>
<evidence type="ECO:0000256" key="5">
    <source>
        <dbReference type="ARBA" id="ARBA00023242"/>
    </source>
</evidence>
<dbReference type="PANTHER" id="PTHR15439:SF0">
    <property type="entry name" value="CELL DIVISION CYCLE AND APOPTOSIS REGULATOR PROTEIN 1-RELATED"/>
    <property type="match status" value="1"/>
</dbReference>
<feature type="region of interest" description="Disordered" evidence="7">
    <location>
        <begin position="133"/>
        <end position="153"/>
    </location>
</feature>
<feature type="region of interest" description="Disordered" evidence="7">
    <location>
        <begin position="81"/>
        <end position="112"/>
    </location>
</feature>
<feature type="domain" description="DWNN" evidence="9">
    <location>
        <begin position="3"/>
        <end position="76"/>
    </location>
</feature>
<organism evidence="10 11">
    <name type="scientific">Iris pallida</name>
    <name type="common">Sweet iris</name>
    <dbReference type="NCBI Taxonomy" id="29817"/>
    <lineage>
        <taxon>Eukaryota</taxon>
        <taxon>Viridiplantae</taxon>
        <taxon>Streptophyta</taxon>
        <taxon>Embryophyta</taxon>
        <taxon>Tracheophyta</taxon>
        <taxon>Spermatophyta</taxon>
        <taxon>Magnoliopsida</taxon>
        <taxon>Liliopsida</taxon>
        <taxon>Asparagales</taxon>
        <taxon>Iridaceae</taxon>
        <taxon>Iridoideae</taxon>
        <taxon>Irideae</taxon>
        <taxon>Iris</taxon>
    </lineage>
</organism>
<evidence type="ECO:0000256" key="2">
    <source>
        <dbReference type="ARBA" id="ARBA00022723"/>
    </source>
</evidence>
<dbReference type="Gene3D" id="3.30.40.10">
    <property type="entry name" value="Zinc/RING finger domain, C3HC4 (zinc finger)"/>
    <property type="match status" value="1"/>
</dbReference>
<dbReference type="GO" id="GO:0005634">
    <property type="term" value="C:nucleus"/>
    <property type="evidence" value="ECO:0007669"/>
    <property type="project" value="UniProtKB-SubCell"/>
</dbReference>
<sequence length="626" mass="68490">MAVYYKFKSAKDYDYVPIDGHFISVVNLKERIFESKRLGGGTDFDIVVSNAQTSEEYVDEAAMIPKNTSVLIRRIPGQPRKPIVAEEDEPKVVEDRTEQPPPPSNTVTANSSAVKYLEESEWDVFGGDLYALPEDLPPQSRNPVSEVSPASKMDEENKIKALVETSALDWNCQGQDAYGGGRGFGRGMGGRMMNGRGFGRGGYERKTPPVGYICYRCKVPGHFIQHCPTNGDSNYDIRKVKAPTGIPKSMLMATPDGSYMLPSGAVAVLKPNQSAFDKEVEGLPSNRPVIDLPPEFRCPLCKEVMKDAVLTGKCCFSSFCDKCIRDYIIMKSMCVCGVALLADDLLPNVTLRDAICRMLESTTNSTENAGRLLHIQDTESARHMQLKVPSPTLSAASKAELRWIPPVEHSSDVKVGHVKEGDAAGKGKAVNDVNHSLDKKTPKNADPSETAPEAITGKDPILPETAPVAEEVQEKLPGGDQGKKKKKKKIHLPSNADSQWTYQDLGAENYAGMPLAPAAYNPYWSGGMPMGTDGFMAPFGVGMSYMGYTPAPFDVPFAGMLPHDPFGAQGYMMGFPPRDLSELGMGLNQGPPMSGGDFEAMKADPRRKRREFERLNERQAGESERR</sequence>
<evidence type="ECO:0000256" key="3">
    <source>
        <dbReference type="ARBA" id="ARBA00022771"/>
    </source>
</evidence>
<evidence type="ECO:0000256" key="1">
    <source>
        <dbReference type="ARBA" id="ARBA00004123"/>
    </source>
</evidence>
<dbReference type="InterPro" id="IPR036875">
    <property type="entry name" value="Znf_CCHC_sf"/>
</dbReference>
<dbReference type="GO" id="GO:0016567">
    <property type="term" value="P:protein ubiquitination"/>
    <property type="evidence" value="ECO:0007669"/>
    <property type="project" value="InterPro"/>
</dbReference>
<feature type="compositionally biased region" description="Basic and acidic residues" evidence="7">
    <location>
        <begin position="599"/>
        <end position="626"/>
    </location>
</feature>
<dbReference type="InterPro" id="IPR025829">
    <property type="entry name" value="Zn_knuckle_CX2CX3GHX4C"/>
</dbReference>
<evidence type="ECO:0000259" key="9">
    <source>
        <dbReference type="PROSITE" id="PS51282"/>
    </source>
</evidence>
<evidence type="ECO:0000259" key="8">
    <source>
        <dbReference type="PROSITE" id="PS50158"/>
    </source>
</evidence>
<dbReference type="SUPFAM" id="SSF57850">
    <property type="entry name" value="RING/U-box"/>
    <property type="match status" value="1"/>
</dbReference>
<keyword evidence="4" id="KW-0862">Zinc</keyword>
<comment type="caution">
    <text evidence="10">The sequence shown here is derived from an EMBL/GenBank/DDBJ whole genome shotgun (WGS) entry which is preliminary data.</text>
</comment>
<evidence type="ECO:0000313" key="10">
    <source>
        <dbReference type="EMBL" id="KAJ6813519.1"/>
    </source>
</evidence>
<dbReference type="Pfam" id="PF08783">
    <property type="entry name" value="DWNN"/>
    <property type="match status" value="1"/>
</dbReference>
<feature type="region of interest" description="Disordered" evidence="7">
    <location>
        <begin position="582"/>
        <end position="626"/>
    </location>
</feature>
<keyword evidence="5" id="KW-0539">Nucleus</keyword>
<dbReference type="InterPro" id="IPR013083">
    <property type="entry name" value="Znf_RING/FYVE/PHD"/>
</dbReference>
<keyword evidence="11" id="KW-1185">Reference proteome</keyword>
<dbReference type="Gene3D" id="3.10.20.90">
    <property type="entry name" value="Phosphatidylinositol 3-kinase Catalytic Subunit, Chain A, domain 1"/>
    <property type="match status" value="1"/>
</dbReference>
<reference evidence="10" key="1">
    <citation type="journal article" date="2023" name="GigaByte">
        <title>Genome assembly of the bearded iris, Iris pallida Lam.</title>
        <authorList>
            <person name="Bruccoleri R.E."/>
            <person name="Oakeley E.J."/>
            <person name="Faust A.M.E."/>
            <person name="Altorfer M."/>
            <person name="Dessus-Babus S."/>
            <person name="Burckhardt D."/>
            <person name="Oertli M."/>
            <person name="Naumann U."/>
            <person name="Petersen F."/>
            <person name="Wong J."/>
        </authorList>
    </citation>
    <scope>NUCLEOTIDE SEQUENCE</scope>
    <source>
        <strain evidence="10">GSM-AAB239-AS_SAM_17_03QT</strain>
    </source>
</reference>
<dbReference type="GO" id="GO:0008270">
    <property type="term" value="F:zinc ion binding"/>
    <property type="evidence" value="ECO:0007669"/>
    <property type="project" value="UniProtKB-KW"/>
</dbReference>
<dbReference type="GO" id="GO:0006397">
    <property type="term" value="P:mRNA processing"/>
    <property type="evidence" value="ECO:0007669"/>
    <property type="project" value="InterPro"/>
</dbReference>
<dbReference type="PROSITE" id="PS51282">
    <property type="entry name" value="DWNN"/>
    <property type="match status" value="1"/>
</dbReference>
<dbReference type="AlphaFoldDB" id="A0AAX6FBC6"/>
<dbReference type="PROSITE" id="PS50158">
    <property type="entry name" value="ZF_CCHC"/>
    <property type="match status" value="1"/>
</dbReference>
<dbReference type="Gene3D" id="4.10.60.10">
    <property type="entry name" value="Zinc finger, CCHC-type"/>
    <property type="match status" value="1"/>
</dbReference>
<dbReference type="InterPro" id="IPR014891">
    <property type="entry name" value="DWNN_domain"/>
</dbReference>
<name>A0AAX6FBC6_IRIPA</name>
<dbReference type="GO" id="GO:0061630">
    <property type="term" value="F:ubiquitin protein ligase activity"/>
    <property type="evidence" value="ECO:0007669"/>
    <property type="project" value="InterPro"/>
</dbReference>
<dbReference type="InterPro" id="IPR033489">
    <property type="entry name" value="RBBP6"/>
</dbReference>
<protein>
    <submittedName>
        <fullName evidence="10">E3 ubiquitin ligase PQT3-like</fullName>
    </submittedName>
</protein>
<reference evidence="10" key="2">
    <citation type="submission" date="2023-04" db="EMBL/GenBank/DDBJ databases">
        <authorList>
            <person name="Bruccoleri R.E."/>
            <person name="Oakeley E.J."/>
            <person name="Faust A.-M."/>
            <person name="Dessus-Babus S."/>
            <person name="Altorfer M."/>
            <person name="Burckhardt D."/>
            <person name="Oertli M."/>
            <person name="Naumann U."/>
            <person name="Petersen F."/>
            <person name="Wong J."/>
        </authorList>
    </citation>
    <scope>NUCLEOTIDE SEQUENCE</scope>
    <source>
        <strain evidence="10">GSM-AAB239-AS_SAM_17_03QT</strain>
        <tissue evidence="10">Leaf</tissue>
    </source>
</reference>
<dbReference type="Proteomes" id="UP001140949">
    <property type="component" value="Unassembled WGS sequence"/>
</dbReference>
<comment type="subcellular location">
    <subcellularLocation>
        <location evidence="1">Nucleus</location>
    </subcellularLocation>
</comment>
<proteinExistence type="predicted"/>
<keyword evidence="2" id="KW-0479">Metal-binding</keyword>
<evidence type="ECO:0000256" key="7">
    <source>
        <dbReference type="SAM" id="MobiDB-lite"/>
    </source>
</evidence>
<evidence type="ECO:0000256" key="6">
    <source>
        <dbReference type="PROSITE-ProRule" id="PRU00047"/>
    </source>
</evidence>
<evidence type="ECO:0000256" key="4">
    <source>
        <dbReference type="ARBA" id="ARBA00022833"/>
    </source>
</evidence>
<feature type="region of interest" description="Disordered" evidence="7">
    <location>
        <begin position="473"/>
        <end position="492"/>
    </location>
</feature>
<dbReference type="SUPFAM" id="SSF57756">
    <property type="entry name" value="Retrovirus zinc finger-like domains"/>
    <property type="match status" value="1"/>
</dbReference>